<dbReference type="PANTHER" id="PTHR21229:SF1">
    <property type="entry name" value="GH17801P"/>
    <property type="match status" value="1"/>
</dbReference>
<dbReference type="EMBL" id="VJMJ01000014">
    <property type="protein sequence ID" value="KAF0743513.1"/>
    <property type="molecule type" value="Genomic_DNA"/>
</dbReference>
<organism evidence="9 10">
    <name type="scientific">Aphanomyces euteiches</name>
    <dbReference type="NCBI Taxonomy" id="100861"/>
    <lineage>
        <taxon>Eukaryota</taxon>
        <taxon>Sar</taxon>
        <taxon>Stramenopiles</taxon>
        <taxon>Oomycota</taxon>
        <taxon>Saprolegniomycetes</taxon>
        <taxon>Saprolegniales</taxon>
        <taxon>Verrucalvaceae</taxon>
        <taxon>Aphanomyces</taxon>
    </lineage>
</organism>
<feature type="transmembrane region" description="Helical" evidence="6">
    <location>
        <begin position="381"/>
        <end position="407"/>
    </location>
</feature>
<evidence type="ECO:0000313" key="10">
    <source>
        <dbReference type="Proteomes" id="UP000481153"/>
    </source>
</evidence>
<evidence type="ECO:0000313" key="9">
    <source>
        <dbReference type="EMBL" id="KAF0743513.1"/>
    </source>
</evidence>
<evidence type="ECO:0000256" key="5">
    <source>
        <dbReference type="ARBA" id="ARBA00023136"/>
    </source>
</evidence>
<keyword evidence="4 6" id="KW-1133">Transmembrane helix</keyword>
<dbReference type="GO" id="GO:0016020">
    <property type="term" value="C:membrane"/>
    <property type="evidence" value="ECO:0007669"/>
    <property type="project" value="UniProtKB-SubCell"/>
</dbReference>
<evidence type="ECO:0000256" key="2">
    <source>
        <dbReference type="ARBA" id="ARBA00022692"/>
    </source>
</evidence>
<feature type="chain" id="PRO_5026334669" description="GOST seven transmembrane domain-containing protein" evidence="7">
    <location>
        <begin position="24"/>
        <end position="500"/>
    </location>
</feature>
<reference evidence="9 10" key="1">
    <citation type="submission" date="2019-07" db="EMBL/GenBank/DDBJ databases">
        <title>Genomics analysis of Aphanomyces spp. identifies a new class of oomycete effector associated with host adaptation.</title>
        <authorList>
            <person name="Gaulin E."/>
        </authorList>
    </citation>
    <scope>NUCLEOTIDE SEQUENCE [LARGE SCALE GENOMIC DNA]</scope>
    <source>
        <strain evidence="9 10">ATCC 201684</strain>
    </source>
</reference>
<dbReference type="AlphaFoldDB" id="A0A6G0XSC5"/>
<accession>A0A6G0XSC5</accession>
<dbReference type="InterPro" id="IPR053937">
    <property type="entry name" value="GOST_TM"/>
</dbReference>
<dbReference type="InterPro" id="IPR009637">
    <property type="entry name" value="GPR107/GPR108-like"/>
</dbReference>
<evidence type="ECO:0000256" key="7">
    <source>
        <dbReference type="SAM" id="SignalP"/>
    </source>
</evidence>
<dbReference type="Proteomes" id="UP000481153">
    <property type="component" value="Unassembled WGS sequence"/>
</dbReference>
<dbReference type="GO" id="GO:0005794">
    <property type="term" value="C:Golgi apparatus"/>
    <property type="evidence" value="ECO:0007669"/>
    <property type="project" value="TreeGrafter"/>
</dbReference>
<keyword evidence="3 7" id="KW-0732">Signal</keyword>
<feature type="domain" description="GOST seven transmembrane" evidence="8">
    <location>
        <begin position="195"/>
        <end position="441"/>
    </location>
</feature>
<name>A0A6G0XSC5_9STRA</name>
<feature type="transmembrane region" description="Helical" evidence="6">
    <location>
        <begin position="267"/>
        <end position="295"/>
    </location>
</feature>
<comment type="subcellular location">
    <subcellularLocation>
        <location evidence="1">Membrane</location>
        <topology evidence="1">Multi-pass membrane protein</topology>
    </subcellularLocation>
</comment>
<comment type="caution">
    <text evidence="9">The sequence shown here is derived from an EMBL/GenBank/DDBJ whole genome shotgun (WGS) entry which is preliminary data.</text>
</comment>
<evidence type="ECO:0000256" key="1">
    <source>
        <dbReference type="ARBA" id="ARBA00004141"/>
    </source>
</evidence>
<feature type="signal peptide" evidence="7">
    <location>
        <begin position="1"/>
        <end position="23"/>
    </location>
</feature>
<evidence type="ECO:0000256" key="3">
    <source>
        <dbReference type="ARBA" id="ARBA00022729"/>
    </source>
</evidence>
<keyword evidence="2 6" id="KW-0812">Transmembrane</keyword>
<proteinExistence type="predicted"/>
<dbReference type="Pfam" id="PF06814">
    <property type="entry name" value="GOST_TM"/>
    <property type="match status" value="1"/>
</dbReference>
<protein>
    <recommendedName>
        <fullName evidence="8">GOST seven transmembrane domain-containing protein</fullName>
    </recommendedName>
</protein>
<keyword evidence="5 6" id="KW-0472">Membrane</keyword>
<feature type="transmembrane region" description="Helical" evidence="6">
    <location>
        <begin position="227"/>
        <end position="247"/>
    </location>
</feature>
<evidence type="ECO:0000256" key="6">
    <source>
        <dbReference type="SAM" id="Phobius"/>
    </source>
</evidence>
<feature type="transmembrane region" description="Helical" evidence="6">
    <location>
        <begin position="419"/>
        <end position="437"/>
    </location>
</feature>
<dbReference type="VEuPathDB" id="FungiDB:AeMF1_012099"/>
<feature type="transmembrane region" description="Helical" evidence="6">
    <location>
        <begin position="302"/>
        <end position="320"/>
    </location>
</feature>
<evidence type="ECO:0000256" key="4">
    <source>
        <dbReference type="ARBA" id="ARBA00022989"/>
    </source>
</evidence>
<dbReference type="PANTHER" id="PTHR21229">
    <property type="entry name" value="LUNG SEVEN TRANSMEMBRANE RECEPTOR"/>
    <property type="match status" value="1"/>
</dbReference>
<feature type="transmembrane region" description="Helical" evidence="6">
    <location>
        <begin position="340"/>
        <end position="360"/>
    </location>
</feature>
<feature type="transmembrane region" description="Helical" evidence="6">
    <location>
        <begin position="191"/>
        <end position="220"/>
    </location>
</feature>
<evidence type="ECO:0000259" key="8">
    <source>
        <dbReference type="Pfam" id="PF06814"/>
    </source>
</evidence>
<keyword evidence="10" id="KW-1185">Reference proteome</keyword>
<sequence length="500" mass="56463">MATRMTGLAILAALCFLAKVATGSIYKIQNTLFTPAAYTSNTFDFAFQRAEKMFATDQGPFLGKYGESHIELEIDGEHVTPNMDGWRLVVFHYHADDLSFLTNMEQSLYMFACNPSNQIFAADSYNSYFERSEFLVHNRLLRVRTSYEVKASGWIDTVIVVCSKSGDRSENSLNFSGKLTIRNPYGLLPAVFYGLLPFSGFLALGYLALGLFYGIFLICYRRTVIRLQYGIFAVVALGVAASGVWFLALTDMNTNGEPFRWPLPPLYITAVIFDVGMRTIARILLLVVCLGYGIVRNYLPAVQTWLIVILSLAYFVTGVGDDLWRDGSLDHQSAHRRPSLWSFFQLLCNLTFVLWIYVALENILKELNVTKQSSKLGMYRALAWALGCFVVFFTILTIVSVCGRFGVYEWKIQWEWMQMVAWPVLNFTVSLAMCIIWRPSAWSSQLAFSTQIPMTDDCDSDAEKDLELAQVPGVRATTFTIDDVESDQEEPETELQVAAK</sequence>
<gene>
    <name evidence="9" type="ORF">Ae201684_001774</name>
</gene>